<evidence type="ECO:0000256" key="1">
    <source>
        <dbReference type="SAM" id="MobiDB-lite"/>
    </source>
</evidence>
<proteinExistence type="predicted"/>
<dbReference type="AlphaFoldDB" id="A0A6C0INP6"/>
<protein>
    <submittedName>
        <fullName evidence="3">Uncharacterized protein</fullName>
    </submittedName>
</protein>
<dbReference type="EMBL" id="MN740232">
    <property type="protein sequence ID" value="QHT94851.1"/>
    <property type="molecule type" value="Genomic_DNA"/>
</dbReference>
<feature type="transmembrane region" description="Helical" evidence="2">
    <location>
        <begin position="46"/>
        <end position="68"/>
    </location>
</feature>
<keyword evidence="2" id="KW-0812">Transmembrane</keyword>
<name>A0A6C0INP6_9ZZZZ</name>
<organism evidence="3">
    <name type="scientific">viral metagenome</name>
    <dbReference type="NCBI Taxonomy" id="1070528"/>
    <lineage>
        <taxon>unclassified sequences</taxon>
        <taxon>metagenomes</taxon>
        <taxon>organismal metagenomes</taxon>
    </lineage>
</organism>
<keyword evidence="2" id="KW-0472">Membrane</keyword>
<keyword evidence="2" id="KW-1133">Transmembrane helix</keyword>
<sequence length="263" mass="28460">MVKKLINKTPKVVQSALSNKYVLYLVLLFSIAHVVGYIQMGSWDALALYMAGVVVMSYFSKNMIVNLLAAMFLGNCKVCLDVTSNVLSRFGVGREGFQEGMEEADKKWKLVDGECKLDPKCTGDKCFDNKNCKKAGSTDGFKGSGQQSSPPAKLDENDKDDDDAPGNRLDYSATLEMAYNNLDKMLGSKGMAGLTAETQKLVGQQKNLMESLNNMAPVLESAKSTLDNMNLPDMDKMNSLLSKMNGGGLSGLMAQGMGGKGKK</sequence>
<evidence type="ECO:0000313" key="3">
    <source>
        <dbReference type="EMBL" id="QHT94851.1"/>
    </source>
</evidence>
<feature type="transmembrane region" description="Helical" evidence="2">
    <location>
        <begin position="21"/>
        <end position="40"/>
    </location>
</feature>
<evidence type="ECO:0000256" key="2">
    <source>
        <dbReference type="SAM" id="Phobius"/>
    </source>
</evidence>
<accession>A0A6C0INP6</accession>
<reference evidence="3" key="1">
    <citation type="journal article" date="2020" name="Nature">
        <title>Giant virus diversity and host interactions through global metagenomics.</title>
        <authorList>
            <person name="Schulz F."/>
            <person name="Roux S."/>
            <person name="Paez-Espino D."/>
            <person name="Jungbluth S."/>
            <person name="Walsh D.A."/>
            <person name="Denef V.J."/>
            <person name="McMahon K.D."/>
            <person name="Konstantinidis K.T."/>
            <person name="Eloe-Fadrosh E.A."/>
            <person name="Kyrpides N.C."/>
            <person name="Woyke T."/>
        </authorList>
    </citation>
    <scope>NUCLEOTIDE SEQUENCE</scope>
    <source>
        <strain evidence="3">GVMAG-M-3300024261-37</strain>
    </source>
</reference>
<feature type="region of interest" description="Disordered" evidence="1">
    <location>
        <begin position="137"/>
        <end position="169"/>
    </location>
</feature>